<dbReference type="EMBL" id="KQ087219">
    <property type="protein sequence ID" value="KLT41393.1"/>
    <property type="molecule type" value="Genomic_DNA"/>
</dbReference>
<dbReference type="RefSeq" id="XP_018277884.1">
    <property type="nucleotide sequence ID" value="XM_018423566.1"/>
</dbReference>
<feature type="compositionally biased region" description="Basic and acidic residues" evidence="1">
    <location>
        <begin position="109"/>
        <end position="120"/>
    </location>
</feature>
<evidence type="ECO:0000313" key="3">
    <source>
        <dbReference type="Proteomes" id="UP000053611"/>
    </source>
</evidence>
<feature type="compositionally biased region" description="Basic residues" evidence="1">
    <location>
        <begin position="228"/>
        <end position="237"/>
    </location>
</feature>
<name>A0A0J0XJZ4_9TREE</name>
<accession>A0A0J0XJZ4</accession>
<proteinExistence type="predicted"/>
<feature type="compositionally biased region" description="Basic and acidic residues" evidence="1">
    <location>
        <begin position="191"/>
        <end position="215"/>
    </location>
</feature>
<sequence length="276" mass="30510">MFFGGHGQRDTPPPLEMHARHSLPAPHREGRGTIRAVPPELGRPISPVEVWSIGSEYARREAARSITPPASPCWPSTPAHDNSESHESSGTSGTERTGHTNASSANKVVKPDIAREKQEGPRLFSASSWSLALRKSGGFKRVKNALRAIGRRRTASPAPAEQPSAVCESATVEAHPAYMQMMRMERITTERDEPPVSRGHERKATFGDASTRAERAQTLYDDTSAPRNSRHTVRRKPVPVLGEDERPLMRARSVPHRPERMGMNGTSLPPPPRRRR</sequence>
<protein>
    <submittedName>
        <fullName evidence="2">Uncharacterized protein</fullName>
    </submittedName>
</protein>
<dbReference type="GeneID" id="28984169"/>
<gene>
    <name evidence="2" type="ORF">CC85DRAFT_286571</name>
</gene>
<organism evidence="2 3">
    <name type="scientific">Cutaneotrichosporon oleaginosum</name>
    <dbReference type="NCBI Taxonomy" id="879819"/>
    <lineage>
        <taxon>Eukaryota</taxon>
        <taxon>Fungi</taxon>
        <taxon>Dikarya</taxon>
        <taxon>Basidiomycota</taxon>
        <taxon>Agaricomycotina</taxon>
        <taxon>Tremellomycetes</taxon>
        <taxon>Trichosporonales</taxon>
        <taxon>Trichosporonaceae</taxon>
        <taxon>Cutaneotrichosporon</taxon>
    </lineage>
</organism>
<reference evidence="2 3" key="1">
    <citation type="submission" date="2015-03" db="EMBL/GenBank/DDBJ databases">
        <title>Genomics and transcriptomics of the oil-accumulating basidiomycete yeast T. oleaginosus allow insights into substrate utilization and the diverse evolutionary trajectories of mating systems in fungi.</title>
        <authorList>
            <consortium name="DOE Joint Genome Institute"/>
            <person name="Kourist R."/>
            <person name="Kracht O."/>
            <person name="Bracharz F."/>
            <person name="Lipzen A."/>
            <person name="Nolan M."/>
            <person name="Ohm R."/>
            <person name="Grigoriev I."/>
            <person name="Sun S."/>
            <person name="Heitman J."/>
            <person name="Bruck T."/>
            <person name="Nowrousian M."/>
        </authorList>
    </citation>
    <scope>NUCLEOTIDE SEQUENCE [LARGE SCALE GENOMIC DNA]</scope>
    <source>
        <strain evidence="2 3">IBC0246</strain>
    </source>
</reference>
<feature type="region of interest" description="Disordered" evidence="1">
    <location>
        <begin position="1"/>
        <end position="43"/>
    </location>
</feature>
<keyword evidence="3" id="KW-1185">Reference proteome</keyword>
<dbReference type="AlphaFoldDB" id="A0A0J0XJZ4"/>
<feature type="region of interest" description="Disordered" evidence="1">
    <location>
        <begin position="191"/>
        <end position="276"/>
    </location>
</feature>
<feature type="region of interest" description="Disordered" evidence="1">
    <location>
        <begin position="62"/>
        <end position="122"/>
    </location>
</feature>
<dbReference type="Proteomes" id="UP000053611">
    <property type="component" value="Unassembled WGS sequence"/>
</dbReference>
<evidence type="ECO:0000313" key="2">
    <source>
        <dbReference type="EMBL" id="KLT41393.1"/>
    </source>
</evidence>
<evidence type="ECO:0000256" key="1">
    <source>
        <dbReference type="SAM" id="MobiDB-lite"/>
    </source>
</evidence>